<feature type="active site" description="Charge relay system" evidence="3">
    <location>
        <position position="232"/>
    </location>
</feature>
<keyword evidence="7" id="KW-1185">Reference proteome</keyword>
<evidence type="ECO:0000256" key="1">
    <source>
        <dbReference type="ARBA" id="ARBA00010233"/>
    </source>
</evidence>
<feature type="active site" description="Charge relay system" evidence="3">
    <location>
        <position position="300"/>
    </location>
</feature>
<keyword evidence="2" id="KW-0378">Hydrolase</keyword>
<reference evidence="6 7" key="1">
    <citation type="submission" date="2020-02" db="EMBL/GenBank/DDBJ databases">
        <title>Genome assembly of a novel Clostridium senegalense strain.</title>
        <authorList>
            <person name="Gupta T.B."/>
            <person name="Jauregui R."/>
            <person name="Maclean P."/>
            <person name="Nawarathana A."/>
            <person name="Brightwell G."/>
        </authorList>
    </citation>
    <scope>NUCLEOTIDE SEQUENCE [LARGE SCALE GENOMIC DNA]</scope>
    <source>
        <strain evidence="6 7">AGRFS4</strain>
    </source>
</reference>
<keyword evidence="6" id="KW-0645">Protease</keyword>
<dbReference type="AlphaFoldDB" id="A0A6M0H7R9"/>
<comment type="caution">
    <text evidence="6">The sequence shown here is derived from an EMBL/GenBank/DDBJ whole genome shotgun (WGS) entry which is preliminary data.</text>
</comment>
<evidence type="ECO:0000256" key="3">
    <source>
        <dbReference type="PIRSR" id="PIRSR028757-1"/>
    </source>
</evidence>
<evidence type="ECO:0000256" key="2">
    <source>
        <dbReference type="ARBA" id="ARBA00022801"/>
    </source>
</evidence>
<dbReference type="InterPro" id="IPR040921">
    <property type="entry name" value="Peptidase_S66C"/>
</dbReference>
<keyword evidence="6" id="KW-0121">Carboxypeptidase</keyword>
<evidence type="ECO:0000313" key="6">
    <source>
        <dbReference type="EMBL" id="NEU06354.1"/>
    </source>
</evidence>
<evidence type="ECO:0000259" key="4">
    <source>
        <dbReference type="Pfam" id="PF02016"/>
    </source>
</evidence>
<feature type="domain" description="LD-carboxypeptidase C-terminal" evidence="5">
    <location>
        <begin position="200"/>
        <end position="315"/>
    </location>
</feature>
<gene>
    <name evidence="6" type="ORF">G3M99_16195</name>
</gene>
<dbReference type="SUPFAM" id="SSF52317">
    <property type="entry name" value="Class I glutamine amidotransferase-like"/>
    <property type="match status" value="1"/>
</dbReference>
<dbReference type="PANTHER" id="PTHR30237">
    <property type="entry name" value="MURAMOYLTETRAPEPTIDE CARBOXYPEPTIDASE"/>
    <property type="match status" value="1"/>
</dbReference>
<dbReference type="Gene3D" id="3.50.30.60">
    <property type="entry name" value="LD-carboxypeptidase A C-terminal domain-like"/>
    <property type="match status" value="1"/>
</dbReference>
<dbReference type="EMBL" id="JAAGPU010000041">
    <property type="protein sequence ID" value="NEU06354.1"/>
    <property type="molecule type" value="Genomic_DNA"/>
</dbReference>
<proteinExistence type="inferred from homology"/>
<accession>A0A6M0H7R9</accession>
<dbReference type="Pfam" id="PF02016">
    <property type="entry name" value="Peptidase_S66"/>
    <property type="match status" value="1"/>
</dbReference>
<dbReference type="CDD" id="cd07062">
    <property type="entry name" value="Peptidase_S66_mccF_like"/>
    <property type="match status" value="1"/>
</dbReference>
<dbReference type="InterPro" id="IPR029062">
    <property type="entry name" value="Class_I_gatase-like"/>
</dbReference>
<dbReference type="PANTHER" id="PTHR30237:SF5">
    <property type="entry name" value="CARBOXYPEPTIDASE VC_A0337-RELATED"/>
    <property type="match status" value="1"/>
</dbReference>
<dbReference type="InterPro" id="IPR003507">
    <property type="entry name" value="S66_fam"/>
</dbReference>
<dbReference type="SUPFAM" id="SSF141986">
    <property type="entry name" value="LD-carboxypeptidase A C-terminal domain-like"/>
    <property type="match status" value="1"/>
</dbReference>
<dbReference type="InterPro" id="IPR027478">
    <property type="entry name" value="LdcA_N"/>
</dbReference>
<protein>
    <submittedName>
        <fullName evidence="6">LD-carboxypeptidase</fullName>
    </submittedName>
</protein>
<evidence type="ECO:0000259" key="5">
    <source>
        <dbReference type="Pfam" id="PF17676"/>
    </source>
</evidence>
<sequence>MKKLEIGDSIGIFSPSSPITYLVPNRFEKGKRFLENKGFKIIEGKLTGKCDYYRSGSIKERAEELNELIRNPKVKCIMSTIGGMNSNSILPYIDYEALKKDPKIIIGYSDVTAILLAIYAKTGISTFYGPALVASFGEFPPFVDYTYKYFKEVLVEDFIIPYEIPTPKFWSDEFIDWKSQNRGKEERKNEVLTICKGKVSGRLIGGNLNTIQGIWGSEYMPCIKKGDILFIEDSLKDAATIERSFSLLKLNRVFDKIAGIILGKHELFDDMGSNKKPYEILLEVMGECNVPFIAEFDCCHTHPMVTLPIGAIVELDGDNGKIKIISNCFEK</sequence>
<dbReference type="Pfam" id="PF17676">
    <property type="entry name" value="Peptidase_S66C"/>
    <property type="match status" value="1"/>
</dbReference>
<feature type="domain" description="LD-carboxypeptidase N-terminal" evidence="4">
    <location>
        <begin position="10"/>
        <end position="129"/>
    </location>
</feature>
<comment type="similarity">
    <text evidence="1">Belongs to the peptidase S66 family.</text>
</comment>
<organism evidence="6 7">
    <name type="scientific">Clostridium senegalense</name>
    <dbReference type="NCBI Taxonomy" id="1465809"/>
    <lineage>
        <taxon>Bacteria</taxon>
        <taxon>Bacillati</taxon>
        <taxon>Bacillota</taxon>
        <taxon>Clostridia</taxon>
        <taxon>Eubacteriales</taxon>
        <taxon>Clostridiaceae</taxon>
        <taxon>Clostridium</taxon>
    </lineage>
</organism>
<name>A0A6M0H7R9_9CLOT</name>
<dbReference type="GO" id="GO:0004180">
    <property type="term" value="F:carboxypeptidase activity"/>
    <property type="evidence" value="ECO:0007669"/>
    <property type="project" value="UniProtKB-KW"/>
</dbReference>
<dbReference type="PIRSF" id="PIRSF028757">
    <property type="entry name" value="LD-carboxypeptidase"/>
    <property type="match status" value="1"/>
</dbReference>
<dbReference type="Proteomes" id="UP000481872">
    <property type="component" value="Unassembled WGS sequence"/>
</dbReference>
<dbReference type="InterPro" id="IPR040449">
    <property type="entry name" value="Peptidase_S66_N"/>
</dbReference>
<evidence type="ECO:0000313" key="7">
    <source>
        <dbReference type="Proteomes" id="UP000481872"/>
    </source>
</evidence>
<dbReference type="RefSeq" id="WP_199870801.1">
    <property type="nucleotide sequence ID" value="NZ_JAAGPU010000041.1"/>
</dbReference>
<dbReference type="Gene3D" id="3.40.50.10740">
    <property type="entry name" value="Class I glutamine amidotransferase-like"/>
    <property type="match status" value="1"/>
</dbReference>
<feature type="active site" description="Nucleophile" evidence="3">
    <location>
        <position position="109"/>
    </location>
</feature>
<dbReference type="InterPro" id="IPR027461">
    <property type="entry name" value="Carboxypeptidase_A_C_sf"/>
</dbReference>